<dbReference type="RefSeq" id="WP_374218948.1">
    <property type="nucleotide sequence ID" value="NZ_JAXOVW010000067.1"/>
</dbReference>
<dbReference type="Proteomes" id="UP001291930">
    <property type="component" value="Unassembled WGS sequence"/>
</dbReference>
<dbReference type="CDD" id="cd06974">
    <property type="entry name" value="TerD_like"/>
    <property type="match status" value="1"/>
</dbReference>
<keyword evidence="2" id="KW-1185">Reference proteome</keyword>
<evidence type="ECO:0000313" key="1">
    <source>
        <dbReference type="EMBL" id="MDZ5609498.1"/>
    </source>
</evidence>
<gene>
    <name evidence="1" type="ORF">U2I54_21130</name>
</gene>
<dbReference type="InterPro" id="IPR051324">
    <property type="entry name" value="Stress/Tellurium_Resist"/>
</dbReference>
<comment type="caution">
    <text evidence="1">The sequence shown here is derived from an EMBL/GenBank/DDBJ whole genome shotgun (WGS) entry which is preliminary data.</text>
</comment>
<accession>A0ABU5K1F9</accession>
<dbReference type="PANTHER" id="PTHR32097">
    <property type="entry name" value="CAMP-BINDING PROTEIN 1-RELATED"/>
    <property type="match status" value="1"/>
</dbReference>
<dbReference type="PANTHER" id="PTHR32097:SF18">
    <property type="entry name" value="RING-TYPE DOMAIN-CONTAINING PROTEIN"/>
    <property type="match status" value="1"/>
</dbReference>
<proteinExistence type="predicted"/>
<protein>
    <submittedName>
        <fullName evidence="1">TerD family protein</fullName>
    </submittedName>
</protein>
<dbReference type="InterPro" id="IPR003325">
    <property type="entry name" value="TerD"/>
</dbReference>
<name>A0ABU5K1F9_9BACI</name>
<reference evidence="2" key="1">
    <citation type="submission" date="2023-11" db="EMBL/GenBank/DDBJ databases">
        <title>Genome Sequence of Bacillus pseudomycoides stain BUPM19.</title>
        <authorList>
            <person name="Farhat A."/>
        </authorList>
    </citation>
    <scope>NUCLEOTIDE SEQUENCE [LARGE SCALE GENOMIC DNA]</scope>
    <source>
        <strain evidence="2">BUPM19</strain>
    </source>
</reference>
<evidence type="ECO:0000313" key="2">
    <source>
        <dbReference type="Proteomes" id="UP001291930"/>
    </source>
</evidence>
<organism evidence="1 2">
    <name type="scientific">Bacillus bingmayongensis</name>
    <dbReference type="NCBI Taxonomy" id="1150157"/>
    <lineage>
        <taxon>Bacteria</taxon>
        <taxon>Bacillati</taxon>
        <taxon>Bacillota</taxon>
        <taxon>Bacilli</taxon>
        <taxon>Bacillales</taxon>
        <taxon>Bacillaceae</taxon>
        <taxon>Bacillus</taxon>
    </lineage>
</organism>
<sequence>MWKRVAKELHPFQYKKRYPKACAAFHVVVNDMRIHTYRSEVEALLNEGDITKAAQVLALRPGEFGRRLDLFLRRGDIEEILLQYSTIANQISTPVLLQIHSHFQNRVEQKPMRVFFPKGNIANVYARENTLPLLSEYVCGRVVKITEEALCTHFKSLPSLGKVYVDPNLKQYLVPFSQRSASKSLRTLVRGSVEPIANGHTLRFFLYWSEGIVDGKKTGRVDVDLSAVLYGDDWNYMTHIDYTALKSNLFQGAHSGDITSAPKGACEFIDLDIQSIRDCGGRYVVMNVFSFTGHLFAELPVCFAGWMLRSKPQSGEIFDPRSVIDRLDLTSNSTISIPIIFDLKENKMIWADIELKQYPMYANNVDGNEKGIVLMGKALTSLMKPHLYDLFILHGKARGILVDKKEDADTVFSVEAETMLQHGTIMSEYMK</sequence>
<dbReference type="EMBL" id="JAXOVW010000067">
    <property type="protein sequence ID" value="MDZ5609498.1"/>
    <property type="molecule type" value="Genomic_DNA"/>
</dbReference>